<reference evidence="2" key="1">
    <citation type="submission" date="2023-06" db="EMBL/GenBank/DDBJ databases">
        <title>Genomic analysis of the entomopathogenic nematode Steinernema hermaphroditum.</title>
        <authorList>
            <person name="Schwarz E.M."/>
            <person name="Heppert J.K."/>
            <person name="Baniya A."/>
            <person name="Schwartz H.T."/>
            <person name="Tan C.-H."/>
            <person name="Antoshechkin I."/>
            <person name="Sternberg P.W."/>
            <person name="Goodrich-Blair H."/>
            <person name="Dillman A.R."/>
        </authorList>
    </citation>
    <scope>NUCLEOTIDE SEQUENCE</scope>
    <source>
        <strain evidence="2">PS9179</strain>
        <tissue evidence="2">Whole animal</tissue>
    </source>
</reference>
<protein>
    <submittedName>
        <fullName evidence="2">Uncharacterized protein</fullName>
    </submittedName>
</protein>
<sequence length="343" mass="36712">MDEVPTARAIEKAIQRREGHRLVTNNRLEVTEGESWKADEEILSSEAGCSAFATRGNKEGPTTTEWNEMITIRGDQGFDNADGTTDGSDDGWSDGGWDGDGWNNDGTTTAGTIVDRVMSEGVGAKTMKRAGPLGEWLLPPEMPQWSVCPGMPPRPWTSPEMPARERVIPGIALEAPGFREDEMPGRALRALQKGESDSVGESQGQPLGATEESAKARETTVCQEIVGDAELSTGARSSRNNELCYVEDWLLREFGSGTLYSESSSDLGSRLAAGADEPSSESGSTASSWSGTSTGQSTQLSVNEVEMKPAEEAPARTNRAVELGLGPITISRLQCVWAHASDE</sequence>
<feature type="region of interest" description="Disordered" evidence="1">
    <location>
        <begin position="192"/>
        <end position="217"/>
    </location>
</feature>
<proteinExistence type="predicted"/>
<evidence type="ECO:0000256" key="1">
    <source>
        <dbReference type="SAM" id="MobiDB-lite"/>
    </source>
</evidence>
<evidence type="ECO:0000313" key="2">
    <source>
        <dbReference type="EMBL" id="KAK0425367.1"/>
    </source>
</evidence>
<name>A0AA39ILD1_9BILA</name>
<dbReference type="AlphaFoldDB" id="A0AA39ILD1"/>
<feature type="region of interest" description="Disordered" evidence="1">
    <location>
        <begin position="75"/>
        <end position="108"/>
    </location>
</feature>
<accession>A0AA39ILD1</accession>
<feature type="region of interest" description="Disordered" evidence="1">
    <location>
        <begin position="260"/>
        <end position="318"/>
    </location>
</feature>
<feature type="compositionally biased region" description="Low complexity" evidence="1">
    <location>
        <begin position="280"/>
        <end position="301"/>
    </location>
</feature>
<evidence type="ECO:0000313" key="3">
    <source>
        <dbReference type="Proteomes" id="UP001175271"/>
    </source>
</evidence>
<dbReference type="EMBL" id="JAUCMV010000001">
    <property type="protein sequence ID" value="KAK0425367.1"/>
    <property type="molecule type" value="Genomic_DNA"/>
</dbReference>
<organism evidence="2 3">
    <name type="scientific">Steinernema hermaphroditum</name>
    <dbReference type="NCBI Taxonomy" id="289476"/>
    <lineage>
        <taxon>Eukaryota</taxon>
        <taxon>Metazoa</taxon>
        <taxon>Ecdysozoa</taxon>
        <taxon>Nematoda</taxon>
        <taxon>Chromadorea</taxon>
        <taxon>Rhabditida</taxon>
        <taxon>Tylenchina</taxon>
        <taxon>Panagrolaimomorpha</taxon>
        <taxon>Strongyloidoidea</taxon>
        <taxon>Steinernematidae</taxon>
        <taxon>Steinernema</taxon>
    </lineage>
</organism>
<dbReference type="Proteomes" id="UP001175271">
    <property type="component" value="Unassembled WGS sequence"/>
</dbReference>
<gene>
    <name evidence="2" type="ORF">QR680_009162</name>
</gene>
<comment type="caution">
    <text evidence="2">The sequence shown here is derived from an EMBL/GenBank/DDBJ whole genome shotgun (WGS) entry which is preliminary data.</text>
</comment>
<keyword evidence="3" id="KW-1185">Reference proteome</keyword>
<feature type="compositionally biased region" description="Basic and acidic residues" evidence="1">
    <location>
        <begin position="305"/>
        <end position="314"/>
    </location>
</feature>